<proteinExistence type="inferred from homology"/>
<keyword evidence="4 7" id="KW-0812">Transmembrane</keyword>
<feature type="transmembrane region" description="Helical" evidence="7">
    <location>
        <begin position="24"/>
        <end position="48"/>
    </location>
</feature>
<feature type="transmembrane region" description="Helical" evidence="7">
    <location>
        <begin position="266"/>
        <end position="288"/>
    </location>
</feature>
<gene>
    <name evidence="8" type="ORF">AMPC_04050</name>
</gene>
<dbReference type="PANTHER" id="PTHR33567:SF3">
    <property type="entry name" value="CHROMATE ION TRANSPORTER (EUROFUNG)"/>
    <property type="match status" value="1"/>
</dbReference>
<dbReference type="InterPro" id="IPR003370">
    <property type="entry name" value="Chromate_transpt"/>
</dbReference>
<sequence>MDERPRPSVEAPPGEAGRVPMRELFWYFLKLGWLAFGGPVGQIGLMHLQMVERRRWMDEDEFVRALNFCHLLPGPEALQLAIYAGYKKGGYLGGVLAGVLFILPGYFTLSALAWIYVHYGKTPQVLGALWGFRPVGLALLLAALVRISRAALKGVFPVALAAAAFVSFYFLRLPFVLVLVGCGLLFVARQRAGPWARAAAASAVLLAASRADAAESVARRALDISVFFFKVGLFSFGGAYAVLPYIREGAVATHGWINDRQMIDALALGETTPGPLISIGIFVGFLAGQGARIPWTGATLSTFWLFLPSFLFVLPAARYMNWLTSRPGLKEFLKGITSGVVGLIFSISIPLARVAFMPGGAIDGITVTLGLAAFAAMTFWKWRLNVVAVVLGGGVLGLLRAFAPGLFGGPLS</sequence>
<accession>A0ABM7X645</accession>
<keyword evidence="3" id="KW-1003">Cell membrane</keyword>
<feature type="transmembrane region" description="Helical" evidence="7">
    <location>
        <begin position="91"/>
        <end position="116"/>
    </location>
</feature>
<protein>
    <submittedName>
        <fullName evidence="8">Chromate transporter</fullName>
    </submittedName>
</protein>
<reference evidence="9" key="1">
    <citation type="journal article" date="2022" name="Int. J. Syst. Evol. Microbiol.">
        <title>Anaeromyxobacter oryzae sp. nov., Anaeromyxobacter diazotrophicus sp. nov. and Anaeromyxobacter paludicola sp. nov., isolated from paddy soils.</title>
        <authorList>
            <person name="Itoh H."/>
            <person name="Xu Z."/>
            <person name="Mise K."/>
            <person name="Masuda Y."/>
            <person name="Ushijima N."/>
            <person name="Hayakawa C."/>
            <person name="Shiratori Y."/>
            <person name="Senoo K."/>
        </authorList>
    </citation>
    <scope>NUCLEOTIDE SEQUENCE [LARGE SCALE GENOMIC DNA]</scope>
    <source>
        <strain evidence="9">Red630</strain>
    </source>
</reference>
<evidence type="ECO:0000256" key="3">
    <source>
        <dbReference type="ARBA" id="ARBA00022475"/>
    </source>
</evidence>
<evidence type="ECO:0000256" key="6">
    <source>
        <dbReference type="ARBA" id="ARBA00023136"/>
    </source>
</evidence>
<evidence type="ECO:0000313" key="8">
    <source>
        <dbReference type="EMBL" id="BDG07292.1"/>
    </source>
</evidence>
<feature type="transmembrane region" description="Helical" evidence="7">
    <location>
        <begin position="300"/>
        <end position="320"/>
    </location>
</feature>
<keyword evidence="9" id="KW-1185">Reference proteome</keyword>
<evidence type="ECO:0000256" key="5">
    <source>
        <dbReference type="ARBA" id="ARBA00022989"/>
    </source>
</evidence>
<feature type="transmembrane region" description="Helical" evidence="7">
    <location>
        <begin position="332"/>
        <end position="352"/>
    </location>
</feature>
<dbReference type="Proteomes" id="UP001162734">
    <property type="component" value="Chromosome"/>
</dbReference>
<name>A0ABM7X645_9BACT</name>
<evidence type="ECO:0000256" key="7">
    <source>
        <dbReference type="SAM" id="Phobius"/>
    </source>
</evidence>
<dbReference type="NCBIfam" id="TIGR00937">
    <property type="entry name" value="2A51"/>
    <property type="match status" value="1"/>
</dbReference>
<feature type="transmembrane region" description="Helical" evidence="7">
    <location>
        <begin position="128"/>
        <end position="147"/>
    </location>
</feature>
<evidence type="ECO:0000313" key="9">
    <source>
        <dbReference type="Proteomes" id="UP001162734"/>
    </source>
</evidence>
<evidence type="ECO:0000256" key="2">
    <source>
        <dbReference type="ARBA" id="ARBA00005262"/>
    </source>
</evidence>
<feature type="transmembrane region" description="Helical" evidence="7">
    <location>
        <begin position="359"/>
        <end position="380"/>
    </location>
</feature>
<keyword evidence="6 7" id="KW-0472">Membrane</keyword>
<dbReference type="EMBL" id="AP025592">
    <property type="protein sequence ID" value="BDG07292.1"/>
    <property type="molecule type" value="Genomic_DNA"/>
</dbReference>
<evidence type="ECO:0000256" key="1">
    <source>
        <dbReference type="ARBA" id="ARBA00004651"/>
    </source>
</evidence>
<dbReference type="Pfam" id="PF02417">
    <property type="entry name" value="Chromate_transp"/>
    <property type="match status" value="2"/>
</dbReference>
<dbReference type="PANTHER" id="PTHR33567">
    <property type="entry name" value="CHROMATE ION TRANSPORTER (EUROFUNG)"/>
    <property type="match status" value="1"/>
</dbReference>
<dbReference type="PIRSF" id="PIRSF004810">
    <property type="entry name" value="ChrA"/>
    <property type="match status" value="1"/>
</dbReference>
<feature type="transmembrane region" description="Helical" evidence="7">
    <location>
        <begin position="159"/>
        <end position="186"/>
    </location>
</feature>
<feature type="transmembrane region" description="Helical" evidence="7">
    <location>
        <begin position="386"/>
        <end position="407"/>
    </location>
</feature>
<comment type="similarity">
    <text evidence="2">Belongs to the chromate ion transporter (CHR) (TC 2.A.51) family.</text>
</comment>
<organism evidence="8 9">
    <name type="scientific">Anaeromyxobacter paludicola</name>
    <dbReference type="NCBI Taxonomy" id="2918171"/>
    <lineage>
        <taxon>Bacteria</taxon>
        <taxon>Pseudomonadati</taxon>
        <taxon>Myxococcota</taxon>
        <taxon>Myxococcia</taxon>
        <taxon>Myxococcales</taxon>
        <taxon>Cystobacterineae</taxon>
        <taxon>Anaeromyxobacteraceae</taxon>
        <taxon>Anaeromyxobacter</taxon>
    </lineage>
</organism>
<feature type="transmembrane region" description="Helical" evidence="7">
    <location>
        <begin position="221"/>
        <end position="246"/>
    </location>
</feature>
<evidence type="ECO:0000256" key="4">
    <source>
        <dbReference type="ARBA" id="ARBA00022692"/>
    </source>
</evidence>
<comment type="subcellular location">
    <subcellularLocation>
        <location evidence="1">Cell membrane</location>
        <topology evidence="1">Multi-pass membrane protein</topology>
    </subcellularLocation>
</comment>
<keyword evidence="5 7" id="KW-1133">Transmembrane helix</keyword>
<dbReference type="InterPro" id="IPR014047">
    <property type="entry name" value="Chr_Tranpt_l_chain"/>
</dbReference>